<feature type="region of interest" description="Disordered" evidence="1">
    <location>
        <begin position="681"/>
        <end position="716"/>
    </location>
</feature>
<protein>
    <recommendedName>
        <fullName evidence="2">DUF11 domain-containing protein</fullName>
    </recommendedName>
</protein>
<accession>A0A9X3F008</accession>
<dbReference type="Pfam" id="PF01345">
    <property type="entry name" value="DUF11"/>
    <property type="match status" value="1"/>
</dbReference>
<comment type="caution">
    <text evidence="3">The sequence shown here is derived from an EMBL/GenBank/DDBJ whole genome shotgun (WGS) entry which is preliminary data.</text>
</comment>
<dbReference type="EMBL" id="JAPNKE010000002">
    <property type="protein sequence ID" value="MCY1013549.1"/>
    <property type="molecule type" value="Genomic_DNA"/>
</dbReference>
<evidence type="ECO:0000313" key="4">
    <source>
        <dbReference type="Proteomes" id="UP001150924"/>
    </source>
</evidence>
<feature type="domain" description="DUF11" evidence="2">
    <location>
        <begin position="345"/>
        <end position="398"/>
    </location>
</feature>
<name>A0A9X3F008_9BACT</name>
<reference evidence="3" key="1">
    <citation type="submission" date="2022-11" db="EMBL/GenBank/DDBJ databases">
        <title>Minimal conservation of predation-associated metabolite biosynthetic gene clusters underscores biosynthetic potential of Myxococcota including descriptions for ten novel species: Archangium lansinium sp. nov., Myxococcus landrumus sp. nov., Nannocystis bai.</title>
        <authorList>
            <person name="Ahearne A."/>
            <person name="Stevens C."/>
            <person name="Phillips K."/>
        </authorList>
    </citation>
    <scope>NUCLEOTIDE SEQUENCE</scope>
    <source>
        <strain evidence="3">Na p29</strain>
    </source>
</reference>
<dbReference type="InterPro" id="IPR001434">
    <property type="entry name" value="OmcB-like_DUF11"/>
</dbReference>
<dbReference type="InterPro" id="IPR047589">
    <property type="entry name" value="DUF11_rpt"/>
</dbReference>
<sequence>MALGACLLIGGPAGAAPLLRAQIVQRGDFVLLGNTLAHDCSPVTPAPLVGAVGDCGAATVDGAADVLWRADSPFAGAAAASVAIELDKARSSAVLLLPPGAEITHAFLYWGAQLAIAGADSTVRLERPGFLDLELAADTCYVGADGSYVCSVDVGELVIDQGPGLYRVSGVKVRPFFNLVDEEVFAAWWMVVVYERPFDPLRSIGVYEGLDAVGPLQPCEAAMTGFVVPTTGVAGTLGLVGLAGDHDVLGDQVLLSDWPLGDALNPFDDFFNGTRSAFGFPVSVAGDLPRLSGLPASTSGLDLDVVDISSRLDPLQTFLPLTVTTAADSLLLATAVVSVTTAAPDLSIVETWEDLNGGACVPGDIIEYTIEVTNVGNDAAVEVVLTDELPDGVTFVPGTLEIVEGEEPGFLSDVAFDDEGEVLDDELVVRLGVGADEEVGGSLAIGESTVVRFQVVIDDDAEGIIAHQCSVVAAGELGAPVAEFPAPELEQPPIEFLVEECDDDSDCPADVPLCDLGPVPNVCVECLEDADCESPEVCDPLTSTCECEAEGPELCDGLDNDCDGDIDEDFAVGDPCEVGVGECVAEGSLVCDDFGDVVCDAVPGAPAPELCDGLDNDCDGEVDGDCSKCGIDLECGGPFSGRICVVGFCVDGCRGAGNLCPLGLECSSGGVFPGQCFDPDLLGDSPPGDPQPGDLVDQGGVGPISCTCDDRPGERPGPWLLVLAGLARRRRARARVAPR</sequence>
<evidence type="ECO:0000259" key="2">
    <source>
        <dbReference type="Pfam" id="PF01345"/>
    </source>
</evidence>
<dbReference type="RefSeq" id="WP_267777592.1">
    <property type="nucleotide sequence ID" value="NZ_JAPNKE010000002.1"/>
</dbReference>
<dbReference type="Pfam" id="PF11617">
    <property type="entry name" value="Cu-binding_MopE"/>
    <property type="match status" value="2"/>
</dbReference>
<gene>
    <name evidence="3" type="ORF">OV079_50085</name>
</gene>
<dbReference type="Proteomes" id="UP001150924">
    <property type="component" value="Unassembled WGS sequence"/>
</dbReference>
<dbReference type="AlphaFoldDB" id="A0A9X3F008"/>
<proteinExistence type="predicted"/>
<dbReference type="Gene3D" id="2.60.40.740">
    <property type="match status" value="1"/>
</dbReference>
<evidence type="ECO:0000256" key="1">
    <source>
        <dbReference type="SAM" id="MobiDB-lite"/>
    </source>
</evidence>
<dbReference type="NCBIfam" id="TIGR01451">
    <property type="entry name" value="B_ant_repeat"/>
    <property type="match status" value="1"/>
</dbReference>
<feature type="compositionally biased region" description="Low complexity" evidence="1">
    <location>
        <begin position="681"/>
        <end position="695"/>
    </location>
</feature>
<evidence type="ECO:0000313" key="3">
    <source>
        <dbReference type="EMBL" id="MCY1013549.1"/>
    </source>
</evidence>
<organism evidence="3 4">
    <name type="scientific">Nannocystis pusilla</name>
    <dbReference type="NCBI Taxonomy" id="889268"/>
    <lineage>
        <taxon>Bacteria</taxon>
        <taxon>Pseudomonadati</taxon>
        <taxon>Myxococcota</taxon>
        <taxon>Polyangia</taxon>
        <taxon>Nannocystales</taxon>
        <taxon>Nannocystaceae</taxon>
        <taxon>Nannocystis</taxon>
    </lineage>
</organism>
<keyword evidence="4" id="KW-1185">Reference proteome</keyword>
<dbReference type="InterPro" id="IPR021655">
    <property type="entry name" value="Put_metal-bd"/>
</dbReference>